<feature type="region of interest" description="Disordered" evidence="1">
    <location>
        <begin position="1"/>
        <end position="57"/>
    </location>
</feature>
<dbReference type="AlphaFoldDB" id="A0AAV7S0U9"/>
<organism evidence="2 3">
    <name type="scientific">Pleurodeles waltl</name>
    <name type="common">Iberian ribbed newt</name>
    <dbReference type="NCBI Taxonomy" id="8319"/>
    <lineage>
        <taxon>Eukaryota</taxon>
        <taxon>Metazoa</taxon>
        <taxon>Chordata</taxon>
        <taxon>Craniata</taxon>
        <taxon>Vertebrata</taxon>
        <taxon>Euteleostomi</taxon>
        <taxon>Amphibia</taxon>
        <taxon>Batrachia</taxon>
        <taxon>Caudata</taxon>
        <taxon>Salamandroidea</taxon>
        <taxon>Salamandridae</taxon>
        <taxon>Pleurodelinae</taxon>
        <taxon>Pleurodeles</taxon>
    </lineage>
</organism>
<dbReference type="Proteomes" id="UP001066276">
    <property type="component" value="Chromosome 5"/>
</dbReference>
<evidence type="ECO:0000313" key="3">
    <source>
        <dbReference type="Proteomes" id="UP001066276"/>
    </source>
</evidence>
<dbReference type="EMBL" id="JANPWB010000009">
    <property type="protein sequence ID" value="KAJ1156883.1"/>
    <property type="molecule type" value="Genomic_DNA"/>
</dbReference>
<sequence>MSCEKPRRTVRPERQLAAEAGVSQESARNKSRDVRLAPQLVAGEPGASASVPPRRTGEETVCDDIPLAYVGVLYIYASCGPHGEPVIARYTFWFALRRTS</sequence>
<accession>A0AAV7S0U9</accession>
<feature type="compositionally biased region" description="Basic and acidic residues" evidence="1">
    <location>
        <begin position="1"/>
        <end position="16"/>
    </location>
</feature>
<proteinExistence type="predicted"/>
<comment type="caution">
    <text evidence="2">The sequence shown here is derived from an EMBL/GenBank/DDBJ whole genome shotgun (WGS) entry which is preliminary data.</text>
</comment>
<evidence type="ECO:0000313" key="2">
    <source>
        <dbReference type="EMBL" id="KAJ1156883.1"/>
    </source>
</evidence>
<keyword evidence="3" id="KW-1185">Reference proteome</keyword>
<name>A0AAV7S0U9_PLEWA</name>
<evidence type="ECO:0000256" key="1">
    <source>
        <dbReference type="SAM" id="MobiDB-lite"/>
    </source>
</evidence>
<reference evidence="2" key="1">
    <citation type="journal article" date="2022" name="bioRxiv">
        <title>Sequencing and chromosome-scale assembly of the giantPleurodeles waltlgenome.</title>
        <authorList>
            <person name="Brown T."/>
            <person name="Elewa A."/>
            <person name="Iarovenko S."/>
            <person name="Subramanian E."/>
            <person name="Araus A.J."/>
            <person name="Petzold A."/>
            <person name="Susuki M."/>
            <person name="Suzuki K.-i.T."/>
            <person name="Hayashi T."/>
            <person name="Toyoda A."/>
            <person name="Oliveira C."/>
            <person name="Osipova E."/>
            <person name="Leigh N.D."/>
            <person name="Simon A."/>
            <person name="Yun M.H."/>
        </authorList>
    </citation>
    <scope>NUCLEOTIDE SEQUENCE</scope>
    <source>
        <strain evidence="2">20211129_DDA</strain>
        <tissue evidence="2">Liver</tissue>
    </source>
</reference>
<gene>
    <name evidence="2" type="ORF">NDU88_009600</name>
</gene>
<protein>
    <submittedName>
        <fullName evidence="2">Uncharacterized protein</fullName>
    </submittedName>
</protein>